<proteinExistence type="predicted"/>
<gene>
    <name evidence="4" type="primary">LOC120253093</name>
</gene>
<dbReference type="AlphaFoldDB" id="A0AB40AQF4"/>
<protein>
    <submittedName>
        <fullName evidence="4">Uncharacterized protein LOC120253093</fullName>
    </submittedName>
</protein>
<organism evidence="3 4">
    <name type="scientific">Dioscorea cayennensis subsp. rotundata</name>
    <name type="common">White Guinea yam</name>
    <name type="synonym">Dioscorea rotundata</name>
    <dbReference type="NCBI Taxonomy" id="55577"/>
    <lineage>
        <taxon>Eukaryota</taxon>
        <taxon>Viridiplantae</taxon>
        <taxon>Streptophyta</taxon>
        <taxon>Embryophyta</taxon>
        <taxon>Tracheophyta</taxon>
        <taxon>Spermatophyta</taxon>
        <taxon>Magnoliopsida</taxon>
        <taxon>Liliopsida</taxon>
        <taxon>Dioscoreales</taxon>
        <taxon>Dioscoreaceae</taxon>
        <taxon>Dioscorea</taxon>
    </lineage>
</organism>
<evidence type="ECO:0000256" key="1">
    <source>
        <dbReference type="SAM" id="Coils"/>
    </source>
</evidence>
<feature type="region of interest" description="Disordered" evidence="2">
    <location>
        <begin position="273"/>
        <end position="300"/>
    </location>
</feature>
<feature type="region of interest" description="Disordered" evidence="2">
    <location>
        <begin position="672"/>
        <end position="691"/>
    </location>
</feature>
<accession>A0AB40AQF4</accession>
<keyword evidence="3" id="KW-1185">Reference proteome</keyword>
<sequence>MAKKKPAFTFSEEGMTIDEGLGYPKAYAKLCRSHNAFEPYSQGPPSIFVPYTLQPQEALRAKDLNQMFPVLDPDAVPCMNPRGYVNILWKQLDHLGNAGFDPALFRVDQFGNVLYLHADDASPLAWDIDHWFPCSRGGKTVPSNLRILQWQVCRKKQSKLDFLIPWWDFQLGISVNQFLSIFASKKTEFRNRAFSFLFPGGGSEELNALQTIESHSFPQHFIEMQQQMGLAPAALVPSQGSLHASVLRPLDFNRSLKSGSGSSLSAARRFSVEDDDDGQSMAIPRFGPFPNSKENDKPETNPYLSIAMARDSLRQRDEAKKKQAEINQLDGELNEMKQKNETERVALQDLEQLLIKKRRRVEKCRRLAEAQSSYRALLEKMIRDAMHKSVLYKEQLRLNQAATSTLMARLEAQREICDSSEQELNKRYNHRDEIEKQIRPRREHARKRSRTDDTLIEERNDELLSMSNPLRKELRKFLEEEQKASEAGSSFTEGRESEQMETSGTIKEAEGNLKPLKCKIMKKKMNSSTGSQHDEDDEIYNSTAIIVREAKYDRKGSPSIQRSWEGKEEQMAVILREPAVHDGSSSEGNGLEKNRFCKAPYEANITEDEKSLKEKLERVTIREERHCGKTKKKSEKSFCPQSPHEEDDNAHHHQVGKGNIEKWLKQLLENAHEENSPSMDSPPPDPHVQNYANSKNKIRVPTKPLDEKTAFDLKHVEGNGLRRECNNDNNLLEKSKHTSGVGSISARRGLGNRRSSMDGRGREERNGGVSTCESSRGFMSFPSSPSVILSMRKGVDCMGRKPKVMGD</sequence>
<dbReference type="GeneID" id="120253093"/>
<feature type="region of interest" description="Disordered" evidence="2">
    <location>
        <begin position="731"/>
        <end position="785"/>
    </location>
</feature>
<evidence type="ECO:0000313" key="3">
    <source>
        <dbReference type="Proteomes" id="UP001515500"/>
    </source>
</evidence>
<keyword evidence="1" id="KW-0175">Coiled coil</keyword>
<evidence type="ECO:0000256" key="2">
    <source>
        <dbReference type="SAM" id="MobiDB-lite"/>
    </source>
</evidence>
<feature type="region of interest" description="Disordered" evidence="2">
    <location>
        <begin position="436"/>
        <end position="461"/>
    </location>
</feature>
<dbReference type="RefSeq" id="XP_039117300.1">
    <property type="nucleotide sequence ID" value="XM_039261366.1"/>
</dbReference>
<feature type="region of interest" description="Disordered" evidence="2">
    <location>
        <begin position="479"/>
        <end position="511"/>
    </location>
</feature>
<reference evidence="4" key="1">
    <citation type="submission" date="2025-08" db="UniProtKB">
        <authorList>
            <consortium name="RefSeq"/>
        </authorList>
    </citation>
    <scope>IDENTIFICATION</scope>
</reference>
<feature type="coiled-coil region" evidence="1">
    <location>
        <begin position="319"/>
        <end position="367"/>
    </location>
</feature>
<evidence type="ECO:0000313" key="4">
    <source>
        <dbReference type="RefSeq" id="XP_039117300.1"/>
    </source>
</evidence>
<feature type="compositionally biased region" description="Basic and acidic residues" evidence="2">
    <location>
        <begin position="755"/>
        <end position="766"/>
    </location>
</feature>
<dbReference type="PANTHER" id="PTHR33427">
    <property type="entry name" value="HNH ENDONUCLEASE"/>
    <property type="match status" value="1"/>
</dbReference>
<feature type="region of interest" description="Disordered" evidence="2">
    <location>
        <begin position="627"/>
        <end position="655"/>
    </location>
</feature>
<feature type="compositionally biased region" description="Basic and acidic residues" evidence="2">
    <location>
        <begin position="450"/>
        <end position="461"/>
    </location>
</feature>
<dbReference type="PANTHER" id="PTHR33427:SF2">
    <property type="entry name" value="TRICHOHYALIN"/>
    <property type="match status" value="1"/>
</dbReference>
<dbReference type="Proteomes" id="UP001515500">
    <property type="component" value="Chromosome 26"/>
</dbReference>
<name>A0AB40AQF4_DIOCR</name>